<evidence type="ECO:0000259" key="2">
    <source>
        <dbReference type="Pfam" id="PF07007"/>
    </source>
</evidence>
<organism evidence="3 4">
    <name type="scientific">Aliiroseovarius pelagivivens</name>
    <dbReference type="NCBI Taxonomy" id="1639690"/>
    <lineage>
        <taxon>Bacteria</taxon>
        <taxon>Pseudomonadati</taxon>
        <taxon>Pseudomonadota</taxon>
        <taxon>Alphaproteobacteria</taxon>
        <taxon>Rhodobacterales</taxon>
        <taxon>Paracoccaceae</taxon>
        <taxon>Aliiroseovarius</taxon>
    </lineage>
</organism>
<dbReference type="Pfam" id="PF07007">
    <property type="entry name" value="LprI"/>
    <property type="match status" value="1"/>
</dbReference>
<keyword evidence="1" id="KW-0732">Signal</keyword>
<evidence type="ECO:0000256" key="1">
    <source>
        <dbReference type="SAM" id="SignalP"/>
    </source>
</evidence>
<dbReference type="OrthoDB" id="7340239at2"/>
<sequence length="178" mass="19115">MKKLVGALILFGAVAQPATAQDMVYSFAPTTDCLAEKGPDGEAHQCYGVAANACMENTQGGWSTVGMSRCLGLELDDWDRRLNHAYGLLMTKLKAEDEEMAVLGSSAPKQAPALLEMQRAWITFRDTACSYERTKWGGGTGGGPAATSCHLFMTARQAWSLEADLNGYGEPICNHEGC</sequence>
<dbReference type="EMBL" id="OMOI01000001">
    <property type="protein sequence ID" value="SPF75936.1"/>
    <property type="molecule type" value="Genomic_DNA"/>
</dbReference>
<evidence type="ECO:0000313" key="3">
    <source>
        <dbReference type="EMBL" id="SPF75936.1"/>
    </source>
</evidence>
<accession>A0A2R8AIS6</accession>
<reference evidence="3 4" key="1">
    <citation type="submission" date="2018-03" db="EMBL/GenBank/DDBJ databases">
        <authorList>
            <person name="Keele B.F."/>
        </authorList>
    </citation>
    <scope>NUCLEOTIDE SEQUENCE [LARGE SCALE GENOMIC DNA]</scope>
    <source>
        <strain evidence="3 4">CECT 8811</strain>
    </source>
</reference>
<dbReference type="RefSeq" id="WP_108855990.1">
    <property type="nucleotide sequence ID" value="NZ_OMOI01000001.1"/>
</dbReference>
<feature type="signal peptide" evidence="1">
    <location>
        <begin position="1"/>
        <end position="20"/>
    </location>
</feature>
<dbReference type="Proteomes" id="UP000244911">
    <property type="component" value="Unassembled WGS sequence"/>
</dbReference>
<dbReference type="Gene3D" id="1.20.1270.180">
    <property type="match status" value="1"/>
</dbReference>
<protein>
    <recommendedName>
        <fullName evidence="2">Lysozyme inhibitor LprI-like N-terminal domain-containing protein</fullName>
    </recommendedName>
</protein>
<keyword evidence="4" id="KW-1185">Reference proteome</keyword>
<feature type="domain" description="Lysozyme inhibitor LprI-like N-terminal" evidence="2">
    <location>
        <begin position="54"/>
        <end position="158"/>
    </location>
</feature>
<name>A0A2R8AIS6_9RHOB</name>
<feature type="chain" id="PRO_5015340235" description="Lysozyme inhibitor LprI-like N-terminal domain-containing protein" evidence="1">
    <location>
        <begin position="21"/>
        <end position="178"/>
    </location>
</feature>
<dbReference type="InterPro" id="IPR009739">
    <property type="entry name" value="LprI-like_N"/>
</dbReference>
<proteinExistence type="predicted"/>
<dbReference type="AlphaFoldDB" id="A0A2R8AIS6"/>
<gene>
    <name evidence="3" type="ORF">ALP8811_00931</name>
</gene>
<evidence type="ECO:0000313" key="4">
    <source>
        <dbReference type="Proteomes" id="UP000244911"/>
    </source>
</evidence>